<organism evidence="5 6">
    <name type="scientific">Ridgeia piscesae</name>
    <name type="common">Tubeworm</name>
    <dbReference type="NCBI Taxonomy" id="27915"/>
    <lineage>
        <taxon>Eukaryota</taxon>
        <taxon>Metazoa</taxon>
        <taxon>Spiralia</taxon>
        <taxon>Lophotrochozoa</taxon>
        <taxon>Annelida</taxon>
        <taxon>Polychaeta</taxon>
        <taxon>Sedentaria</taxon>
        <taxon>Canalipalpata</taxon>
        <taxon>Sabellida</taxon>
        <taxon>Siboglinidae</taxon>
        <taxon>Ridgeia</taxon>
    </lineage>
</organism>
<dbReference type="InterPro" id="IPR019775">
    <property type="entry name" value="WD40_repeat_CS"/>
</dbReference>
<dbReference type="SMART" id="SM00320">
    <property type="entry name" value="WD40"/>
    <property type="match status" value="8"/>
</dbReference>
<dbReference type="CDD" id="cd00200">
    <property type="entry name" value="WD40"/>
    <property type="match status" value="1"/>
</dbReference>
<dbReference type="Pfam" id="PF00400">
    <property type="entry name" value="WD40"/>
    <property type="match status" value="6"/>
</dbReference>
<comment type="caution">
    <text evidence="5">The sequence shown here is derived from an EMBL/GenBank/DDBJ whole genome shotgun (WGS) entry which is preliminary data.</text>
</comment>
<dbReference type="InterPro" id="IPR015943">
    <property type="entry name" value="WD40/YVTN_repeat-like_dom_sf"/>
</dbReference>
<evidence type="ECO:0000256" key="3">
    <source>
        <dbReference type="PROSITE-ProRule" id="PRU00221"/>
    </source>
</evidence>
<dbReference type="PANTHER" id="PTHR22847">
    <property type="entry name" value="WD40 REPEAT PROTEIN"/>
    <property type="match status" value="1"/>
</dbReference>
<evidence type="ECO:0000313" key="6">
    <source>
        <dbReference type="Proteomes" id="UP001209878"/>
    </source>
</evidence>
<dbReference type="InterPro" id="IPR020472">
    <property type="entry name" value="WD40_PAC1"/>
</dbReference>
<feature type="repeat" description="WD" evidence="3">
    <location>
        <begin position="74"/>
        <end position="115"/>
    </location>
</feature>
<dbReference type="GO" id="GO:1990234">
    <property type="term" value="C:transferase complex"/>
    <property type="evidence" value="ECO:0007669"/>
    <property type="project" value="UniProtKB-ARBA"/>
</dbReference>
<name>A0AAD9UJX2_RIDPI</name>
<dbReference type="PROSITE" id="PS50082">
    <property type="entry name" value="WD_REPEATS_2"/>
    <property type="match status" value="6"/>
</dbReference>
<feature type="repeat" description="WD" evidence="3">
    <location>
        <begin position="116"/>
        <end position="149"/>
    </location>
</feature>
<dbReference type="EMBL" id="JAODUO010000035">
    <property type="protein sequence ID" value="KAK2192264.1"/>
    <property type="molecule type" value="Genomic_DNA"/>
</dbReference>
<accession>A0AAD9UJX2</accession>
<dbReference type="PROSITE" id="PS00678">
    <property type="entry name" value="WD_REPEATS_1"/>
    <property type="match status" value="3"/>
</dbReference>
<evidence type="ECO:0000256" key="1">
    <source>
        <dbReference type="ARBA" id="ARBA00022574"/>
    </source>
</evidence>
<feature type="repeat" description="WD" evidence="3">
    <location>
        <begin position="158"/>
        <end position="199"/>
    </location>
</feature>
<keyword evidence="6" id="KW-1185">Reference proteome</keyword>
<evidence type="ECO:0000256" key="2">
    <source>
        <dbReference type="ARBA" id="ARBA00022737"/>
    </source>
</evidence>
<dbReference type="Gene3D" id="2.130.10.10">
    <property type="entry name" value="YVTN repeat-like/Quinoprotein amine dehydrogenase"/>
    <property type="match status" value="3"/>
</dbReference>
<dbReference type="Proteomes" id="UP001209878">
    <property type="component" value="Unassembled WGS sequence"/>
</dbReference>
<dbReference type="SUPFAM" id="SSF50969">
    <property type="entry name" value="YVTN repeat-like/Quinoprotein amine dehydrogenase"/>
    <property type="match status" value="1"/>
</dbReference>
<feature type="repeat" description="WD" evidence="3">
    <location>
        <begin position="322"/>
        <end position="363"/>
    </location>
</feature>
<gene>
    <name evidence="5" type="ORF">NP493_35g01041</name>
</gene>
<dbReference type="InterPro" id="IPR011044">
    <property type="entry name" value="Quino_amine_DH_bsu"/>
</dbReference>
<feature type="repeat" description="WD" evidence="3">
    <location>
        <begin position="238"/>
        <end position="279"/>
    </location>
</feature>
<evidence type="ECO:0000313" key="5">
    <source>
        <dbReference type="EMBL" id="KAK2192264.1"/>
    </source>
</evidence>
<feature type="region of interest" description="Disordered" evidence="4">
    <location>
        <begin position="467"/>
        <end position="508"/>
    </location>
</feature>
<dbReference type="AlphaFoldDB" id="A0AAD9UJX2"/>
<evidence type="ECO:0000256" key="4">
    <source>
        <dbReference type="SAM" id="MobiDB-lite"/>
    </source>
</evidence>
<keyword evidence="2" id="KW-0677">Repeat</keyword>
<dbReference type="PANTHER" id="PTHR22847:SF637">
    <property type="entry name" value="WD REPEAT DOMAIN 5B"/>
    <property type="match status" value="1"/>
</dbReference>
<keyword evidence="1 3" id="KW-0853">WD repeat</keyword>
<dbReference type="PRINTS" id="PR00320">
    <property type="entry name" value="GPROTEINBRPT"/>
</dbReference>
<dbReference type="InterPro" id="IPR036322">
    <property type="entry name" value="WD40_repeat_dom_sf"/>
</dbReference>
<dbReference type="InterPro" id="IPR001680">
    <property type="entry name" value="WD40_rpt"/>
</dbReference>
<dbReference type="PROSITE" id="PS50294">
    <property type="entry name" value="WD_REPEATS_REGION"/>
    <property type="match status" value="5"/>
</dbReference>
<proteinExistence type="predicted"/>
<dbReference type="SUPFAM" id="SSF50978">
    <property type="entry name" value="WD40 repeat-like"/>
    <property type="match status" value="1"/>
</dbReference>
<protein>
    <submittedName>
        <fullName evidence="5">Uncharacterized protein</fullName>
    </submittedName>
</protein>
<reference evidence="5" key="1">
    <citation type="journal article" date="2023" name="Mol. Biol. Evol.">
        <title>Third-Generation Sequencing Reveals the Adaptive Role of the Epigenome in Three Deep-Sea Polychaetes.</title>
        <authorList>
            <person name="Perez M."/>
            <person name="Aroh O."/>
            <person name="Sun Y."/>
            <person name="Lan Y."/>
            <person name="Juniper S.K."/>
            <person name="Young C.R."/>
            <person name="Angers B."/>
            <person name="Qian P.Y."/>
        </authorList>
    </citation>
    <scope>NUCLEOTIDE SEQUENCE</scope>
    <source>
        <strain evidence="5">R07B-5</strain>
    </source>
</reference>
<sequence length="508" mass="55400">MVSRDCFHCVAACTDGCIYTYNLRTTELLDVFSASRCGPASVCFSRDEYFLFSAAKDTVKVWTFYKRHTRGIHTDDHTDHVTCIAISRDGKTAITGSKDKVVKLWNLDISDFLENLKGHEAAVTCVAMGDNEEFAASGSDDCTVKVWSVIMGCVITNYTEHESSINNILVVHERHLVLSSEMNGVIKLWQAEDGVTCMTLFGPVQWLCLAPNSQFAVSGSGAQSLKLWRVETGDICQSVNHADRITCVTFSGDSQYLVTGSADKSLKVWEAATGKLTQVLVEHTACVSCVAVSDSNRHVISGSHDTTLLVWGLSTGAVEHQLTGHTDHVTCVKLTSDGTTALSGSRDGCLHVWNMTYGLPVTVFDMHLAVLGVEMTPDAAHIVVQLERSQHVPLMCLHNSPAGEVKSQSQIEIQVLGGGPILPIKAKPLIATHPTARFMTSKLRKFTDLYPSVSSIPEIVKTPLQKAVKAQEQNKETRGQRSMFGSLRSHNSSKKTQHESKSGVCALL</sequence>
<feature type="repeat" description="WD" evidence="3">
    <location>
        <begin position="280"/>
        <end position="321"/>
    </location>
</feature>